<name>J9GZC0_9ZZZZ</name>
<proteinExistence type="predicted"/>
<reference evidence="1" key="1">
    <citation type="journal article" date="2012" name="PLoS ONE">
        <title>Gene sets for utilization of primary and secondary nutrition supplies in the distal gut of endangered iberian lynx.</title>
        <authorList>
            <person name="Alcaide M."/>
            <person name="Messina E."/>
            <person name="Richter M."/>
            <person name="Bargiela R."/>
            <person name="Peplies J."/>
            <person name="Huws S.A."/>
            <person name="Newbold C.J."/>
            <person name="Golyshin P.N."/>
            <person name="Simon M.A."/>
            <person name="Lopez G."/>
            <person name="Yakimov M.M."/>
            <person name="Ferrer M."/>
        </authorList>
    </citation>
    <scope>NUCLEOTIDE SEQUENCE</scope>
</reference>
<protein>
    <submittedName>
        <fullName evidence="1">Secreted protein</fullName>
    </submittedName>
</protein>
<gene>
    <name evidence="1" type="ORF">EVA_03296</name>
</gene>
<sequence length="50" mass="5690">MFIILSFCCFLFHSSYQNAIQFTKGTAILRIIKKKKPLFCGVAFLSLSVD</sequence>
<evidence type="ECO:0000313" key="1">
    <source>
        <dbReference type="EMBL" id="EJX08593.1"/>
    </source>
</evidence>
<organism evidence="1">
    <name type="scientific">gut metagenome</name>
    <dbReference type="NCBI Taxonomy" id="749906"/>
    <lineage>
        <taxon>unclassified sequences</taxon>
        <taxon>metagenomes</taxon>
        <taxon>organismal metagenomes</taxon>
    </lineage>
</organism>
<comment type="caution">
    <text evidence="1">The sequence shown here is derived from an EMBL/GenBank/DDBJ whole genome shotgun (WGS) entry which is preliminary data.</text>
</comment>
<dbReference type="EMBL" id="AMCI01000585">
    <property type="protein sequence ID" value="EJX08593.1"/>
    <property type="molecule type" value="Genomic_DNA"/>
</dbReference>
<dbReference type="AlphaFoldDB" id="J9GZC0"/>
<accession>J9GZC0</accession>